<feature type="transmembrane region" description="Helical" evidence="6">
    <location>
        <begin position="108"/>
        <end position="134"/>
    </location>
</feature>
<dbReference type="KEGG" id="moc:BB934_30365"/>
<dbReference type="PANTHER" id="PTHR35007">
    <property type="entry name" value="INTEGRAL MEMBRANE PROTEIN-RELATED"/>
    <property type="match status" value="1"/>
</dbReference>
<dbReference type="EMBL" id="CP016617">
    <property type="protein sequence ID" value="ANY82581.1"/>
    <property type="molecule type" value="Genomic_DNA"/>
</dbReference>
<evidence type="ECO:0000256" key="5">
    <source>
        <dbReference type="ARBA" id="ARBA00023136"/>
    </source>
</evidence>
<protein>
    <submittedName>
        <fullName evidence="8">Type II secretion system protein</fullName>
    </submittedName>
</protein>
<comment type="subcellular location">
    <subcellularLocation>
        <location evidence="1">Cell membrane</location>
        <topology evidence="1">Multi-pass membrane protein</topology>
    </subcellularLocation>
</comment>
<reference evidence="8" key="1">
    <citation type="submission" date="2016-07" db="EMBL/GenBank/DDBJ databases">
        <title>Microvirga ossetica sp. nov. a new species of rhizobia isolated from root nodules of the legume species Vicia alpestris Steven originated from North Ossetia region in the Caucasus.</title>
        <authorList>
            <person name="Safronova V.I."/>
            <person name="Kuznetsova I.G."/>
            <person name="Sazanova A.L."/>
            <person name="Belimov A."/>
            <person name="Andronov E."/>
            <person name="Osledkin Y.S."/>
            <person name="Onishchuk O.P."/>
            <person name="Kurchak O.N."/>
            <person name="Shaposhnikov A.I."/>
            <person name="Willems A."/>
            <person name="Tikhonovich I.A."/>
        </authorList>
    </citation>
    <scope>NUCLEOTIDE SEQUENCE [LARGE SCALE GENOMIC DNA]</scope>
    <source>
        <strain evidence="8">V5/3M</strain>
        <plasmid evidence="8">unnamed1</plasmid>
    </source>
</reference>
<dbReference type="RefSeq" id="WP_099513689.1">
    <property type="nucleotide sequence ID" value="NZ_CP016617.1"/>
</dbReference>
<proteinExistence type="predicted"/>
<evidence type="ECO:0000259" key="7">
    <source>
        <dbReference type="Pfam" id="PF00482"/>
    </source>
</evidence>
<sequence>MNLLAANLDMLIALSAAVAVVAAVLVVAWPYFVRDHLTERMVQVTNENERIRVRERNRLNAQSKQISLRTEPKRLYKLIVDRLNLAGTENGETVKMLRMAGYRGEGPITAYLAIRQLAPVGMLVLAALYVFVILRLDYPFFVKLSIVMAAAGLGYYAPAIYLKNKISKRQFSIRRSWPDALDLLLICVESGMGIEGALRKVSGEIGSQSVELAEEFALATAELSYLQDRRKAYENLADRTGLDGVKGVVTSLIQSEKYGTALSQSLRVQAQENRDMRMNEAEKKAAALPPKLTVPMIIFFLPVLFAVIITPAVIQVMKV</sequence>
<feature type="transmembrane region" description="Helical" evidence="6">
    <location>
        <begin position="292"/>
        <end position="314"/>
    </location>
</feature>
<keyword evidence="2" id="KW-1003">Cell membrane</keyword>
<dbReference type="InterPro" id="IPR018076">
    <property type="entry name" value="T2SS_GspF_dom"/>
</dbReference>
<accession>A0A1B2ERI4</accession>
<geneLocation type="plasmid" evidence="8">
    <name>unnamed1</name>
</geneLocation>
<organism evidence="8">
    <name type="scientific">Microvirga ossetica</name>
    <dbReference type="NCBI Taxonomy" id="1882682"/>
    <lineage>
        <taxon>Bacteria</taxon>
        <taxon>Pseudomonadati</taxon>
        <taxon>Pseudomonadota</taxon>
        <taxon>Alphaproteobacteria</taxon>
        <taxon>Hyphomicrobiales</taxon>
        <taxon>Methylobacteriaceae</taxon>
        <taxon>Microvirga</taxon>
    </lineage>
</organism>
<dbReference type="GO" id="GO:0005886">
    <property type="term" value="C:plasma membrane"/>
    <property type="evidence" value="ECO:0007669"/>
    <property type="project" value="UniProtKB-SubCell"/>
</dbReference>
<evidence type="ECO:0000256" key="4">
    <source>
        <dbReference type="ARBA" id="ARBA00022989"/>
    </source>
</evidence>
<evidence type="ECO:0000256" key="3">
    <source>
        <dbReference type="ARBA" id="ARBA00022692"/>
    </source>
</evidence>
<keyword evidence="8" id="KW-0614">Plasmid</keyword>
<keyword evidence="5 6" id="KW-0472">Membrane</keyword>
<evidence type="ECO:0000256" key="2">
    <source>
        <dbReference type="ARBA" id="ARBA00022475"/>
    </source>
</evidence>
<feature type="transmembrane region" description="Helical" evidence="6">
    <location>
        <begin position="12"/>
        <end position="33"/>
    </location>
</feature>
<evidence type="ECO:0000256" key="1">
    <source>
        <dbReference type="ARBA" id="ARBA00004651"/>
    </source>
</evidence>
<feature type="transmembrane region" description="Helical" evidence="6">
    <location>
        <begin position="140"/>
        <end position="162"/>
    </location>
</feature>
<name>A0A1B2ERI4_9HYPH</name>
<feature type="domain" description="Type II secretion system protein GspF" evidence="7">
    <location>
        <begin position="181"/>
        <end position="309"/>
    </location>
</feature>
<dbReference type="OrthoDB" id="9810662at2"/>
<dbReference type="AlphaFoldDB" id="A0A1B2ERI4"/>
<gene>
    <name evidence="8" type="ORF">BB934_30365</name>
</gene>
<evidence type="ECO:0000256" key="6">
    <source>
        <dbReference type="SAM" id="Phobius"/>
    </source>
</evidence>
<evidence type="ECO:0000313" key="8">
    <source>
        <dbReference type="EMBL" id="ANY82581.1"/>
    </source>
</evidence>
<dbReference type="PANTHER" id="PTHR35007:SF2">
    <property type="entry name" value="PILUS ASSEMBLE PROTEIN"/>
    <property type="match status" value="1"/>
</dbReference>
<keyword evidence="3 6" id="KW-0812">Transmembrane</keyword>
<dbReference type="Pfam" id="PF00482">
    <property type="entry name" value="T2SSF"/>
    <property type="match status" value="1"/>
</dbReference>
<keyword evidence="4 6" id="KW-1133">Transmembrane helix</keyword>